<gene>
    <name evidence="1" type="ORF">PIB30_026885</name>
</gene>
<sequence>MNCNNHWILLVFETKNSRLICLDSMHKVRHERRILLDIKKLVSLLQAVFLEQMFLEDSWYENPSKLRPTMSDYKWVEPNCQWQQCGL</sequence>
<dbReference type="SUPFAM" id="SSF54001">
    <property type="entry name" value="Cysteine proteinases"/>
    <property type="match status" value="1"/>
</dbReference>
<dbReference type="InterPro" id="IPR038765">
    <property type="entry name" value="Papain-like_cys_pep_sf"/>
</dbReference>
<name>A0ABU6UCG2_9FABA</name>
<reference evidence="1 2" key="1">
    <citation type="journal article" date="2023" name="Plants (Basel)">
        <title>Bridging the Gap: Combining Genomics and Transcriptomics Approaches to Understand Stylosanthes scabra, an Orphan Legume from the Brazilian Caatinga.</title>
        <authorList>
            <person name="Ferreira-Neto J.R.C."/>
            <person name="da Silva M.D."/>
            <person name="Binneck E."/>
            <person name="de Melo N.F."/>
            <person name="da Silva R.H."/>
            <person name="de Melo A.L.T.M."/>
            <person name="Pandolfi V."/>
            <person name="Bustamante F.O."/>
            <person name="Brasileiro-Vidal A.C."/>
            <person name="Benko-Iseppon A.M."/>
        </authorList>
    </citation>
    <scope>NUCLEOTIDE SEQUENCE [LARGE SCALE GENOMIC DNA]</scope>
    <source>
        <tissue evidence="1">Leaves</tissue>
    </source>
</reference>
<accession>A0ABU6UCG2</accession>
<dbReference type="EMBL" id="JASCZI010120931">
    <property type="protein sequence ID" value="MED6157808.1"/>
    <property type="molecule type" value="Genomic_DNA"/>
</dbReference>
<proteinExistence type="predicted"/>
<comment type="caution">
    <text evidence="1">The sequence shown here is derived from an EMBL/GenBank/DDBJ whole genome shotgun (WGS) entry which is preliminary data.</text>
</comment>
<evidence type="ECO:0008006" key="3">
    <source>
        <dbReference type="Google" id="ProtNLM"/>
    </source>
</evidence>
<protein>
    <recommendedName>
        <fullName evidence="3">Ubiquitin-like protease family profile domain-containing protein</fullName>
    </recommendedName>
</protein>
<dbReference type="Proteomes" id="UP001341840">
    <property type="component" value="Unassembled WGS sequence"/>
</dbReference>
<evidence type="ECO:0000313" key="2">
    <source>
        <dbReference type="Proteomes" id="UP001341840"/>
    </source>
</evidence>
<organism evidence="1 2">
    <name type="scientific">Stylosanthes scabra</name>
    <dbReference type="NCBI Taxonomy" id="79078"/>
    <lineage>
        <taxon>Eukaryota</taxon>
        <taxon>Viridiplantae</taxon>
        <taxon>Streptophyta</taxon>
        <taxon>Embryophyta</taxon>
        <taxon>Tracheophyta</taxon>
        <taxon>Spermatophyta</taxon>
        <taxon>Magnoliopsida</taxon>
        <taxon>eudicotyledons</taxon>
        <taxon>Gunneridae</taxon>
        <taxon>Pentapetalae</taxon>
        <taxon>rosids</taxon>
        <taxon>fabids</taxon>
        <taxon>Fabales</taxon>
        <taxon>Fabaceae</taxon>
        <taxon>Papilionoideae</taxon>
        <taxon>50 kb inversion clade</taxon>
        <taxon>dalbergioids sensu lato</taxon>
        <taxon>Dalbergieae</taxon>
        <taxon>Pterocarpus clade</taxon>
        <taxon>Stylosanthes</taxon>
    </lineage>
</organism>
<evidence type="ECO:0000313" key="1">
    <source>
        <dbReference type="EMBL" id="MED6157808.1"/>
    </source>
</evidence>
<keyword evidence="2" id="KW-1185">Reference proteome</keyword>
<dbReference type="Gene3D" id="3.40.395.10">
    <property type="entry name" value="Adenoviral Proteinase, Chain A"/>
    <property type="match status" value="1"/>
</dbReference>